<dbReference type="GO" id="GO:0003678">
    <property type="term" value="F:DNA helicase activity"/>
    <property type="evidence" value="ECO:0007669"/>
    <property type="project" value="InterPro"/>
</dbReference>
<dbReference type="GO" id="GO:0003677">
    <property type="term" value="F:DNA binding"/>
    <property type="evidence" value="ECO:0007669"/>
    <property type="project" value="UniProtKB-KW"/>
</dbReference>
<keyword evidence="6" id="KW-1185">Reference proteome</keyword>
<evidence type="ECO:0000256" key="3">
    <source>
        <dbReference type="SAM" id="MobiDB-lite"/>
    </source>
</evidence>
<dbReference type="InterPro" id="IPR007693">
    <property type="entry name" value="DNA_helicase_DnaB-like_N"/>
</dbReference>
<feature type="compositionally biased region" description="Polar residues" evidence="3">
    <location>
        <begin position="479"/>
        <end position="493"/>
    </location>
</feature>
<evidence type="ECO:0000313" key="5">
    <source>
        <dbReference type="EMBL" id="TQL94764.1"/>
    </source>
</evidence>
<accession>A0A543CCG4</accession>
<keyword evidence="2" id="KW-0238">DNA-binding</keyword>
<evidence type="ECO:0000256" key="2">
    <source>
        <dbReference type="ARBA" id="ARBA00023125"/>
    </source>
</evidence>
<dbReference type="SUPFAM" id="SSF52540">
    <property type="entry name" value="P-loop containing nucleoside triphosphate hydrolases"/>
    <property type="match status" value="1"/>
</dbReference>
<evidence type="ECO:0000256" key="1">
    <source>
        <dbReference type="ARBA" id="ARBA00022705"/>
    </source>
</evidence>
<feature type="compositionally biased region" description="Basic and acidic residues" evidence="3">
    <location>
        <begin position="521"/>
        <end position="532"/>
    </location>
</feature>
<dbReference type="InterPro" id="IPR027417">
    <property type="entry name" value="P-loop_NTPase"/>
</dbReference>
<dbReference type="RefSeq" id="WP_185791992.1">
    <property type="nucleotide sequence ID" value="NZ_VFOZ01000001.1"/>
</dbReference>
<proteinExistence type="predicted"/>
<dbReference type="Pfam" id="PF00772">
    <property type="entry name" value="DnaB"/>
    <property type="match status" value="1"/>
</dbReference>
<dbReference type="AlphaFoldDB" id="A0A543CCG4"/>
<organism evidence="5 6">
    <name type="scientific">Actinoallomurus bryophytorum</name>
    <dbReference type="NCBI Taxonomy" id="1490222"/>
    <lineage>
        <taxon>Bacteria</taxon>
        <taxon>Bacillati</taxon>
        <taxon>Actinomycetota</taxon>
        <taxon>Actinomycetes</taxon>
        <taxon>Streptosporangiales</taxon>
        <taxon>Thermomonosporaceae</taxon>
        <taxon>Actinoallomurus</taxon>
    </lineage>
</organism>
<name>A0A543CCG4_9ACTN</name>
<dbReference type="InterPro" id="IPR016136">
    <property type="entry name" value="DNA_helicase_N/primase_C"/>
</dbReference>
<dbReference type="PANTHER" id="PTHR30153">
    <property type="entry name" value="REPLICATIVE DNA HELICASE DNAB"/>
    <property type="match status" value="1"/>
</dbReference>
<reference evidence="5 6" key="1">
    <citation type="submission" date="2019-06" db="EMBL/GenBank/DDBJ databases">
        <title>Sequencing the genomes of 1000 actinobacteria strains.</title>
        <authorList>
            <person name="Klenk H.-P."/>
        </authorList>
    </citation>
    <scope>NUCLEOTIDE SEQUENCE [LARGE SCALE GENOMIC DNA]</scope>
    <source>
        <strain evidence="5 6">DSM 102200</strain>
    </source>
</reference>
<dbReference type="SUPFAM" id="SSF48024">
    <property type="entry name" value="N-terminal domain of DnaB helicase"/>
    <property type="match status" value="1"/>
</dbReference>
<gene>
    <name evidence="5" type="ORF">FB559_0246</name>
</gene>
<dbReference type="GO" id="GO:0005524">
    <property type="term" value="F:ATP binding"/>
    <property type="evidence" value="ECO:0007669"/>
    <property type="project" value="InterPro"/>
</dbReference>
<dbReference type="GO" id="GO:0005829">
    <property type="term" value="C:cytosol"/>
    <property type="evidence" value="ECO:0007669"/>
    <property type="project" value="TreeGrafter"/>
</dbReference>
<dbReference type="Gene3D" id="1.10.860.10">
    <property type="entry name" value="DNAb Helicase, Chain A"/>
    <property type="match status" value="1"/>
</dbReference>
<keyword evidence="1" id="KW-0235">DNA replication</keyword>
<dbReference type="PANTHER" id="PTHR30153:SF2">
    <property type="entry name" value="REPLICATIVE DNA HELICASE"/>
    <property type="match status" value="1"/>
</dbReference>
<comment type="caution">
    <text evidence="5">The sequence shown here is derived from an EMBL/GenBank/DDBJ whole genome shotgun (WGS) entry which is preliminary data.</text>
</comment>
<evidence type="ECO:0000313" key="6">
    <source>
        <dbReference type="Proteomes" id="UP000316096"/>
    </source>
</evidence>
<dbReference type="GO" id="GO:0006260">
    <property type="term" value="P:DNA replication"/>
    <property type="evidence" value="ECO:0007669"/>
    <property type="project" value="UniProtKB-KW"/>
</dbReference>
<dbReference type="InterPro" id="IPR036185">
    <property type="entry name" value="DNA_heli_DnaB-like_N_sf"/>
</dbReference>
<dbReference type="EMBL" id="VFOZ01000001">
    <property type="protein sequence ID" value="TQL94764.1"/>
    <property type="molecule type" value="Genomic_DNA"/>
</dbReference>
<feature type="domain" description="DNA helicase DnaB-like N-terminal" evidence="4">
    <location>
        <begin position="12"/>
        <end position="110"/>
    </location>
</feature>
<evidence type="ECO:0000259" key="4">
    <source>
        <dbReference type="Pfam" id="PF00772"/>
    </source>
</evidence>
<dbReference type="Pfam" id="PF13481">
    <property type="entry name" value="AAA_25"/>
    <property type="match status" value="1"/>
</dbReference>
<feature type="region of interest" description="Disordered" evidence="3">
    <location>
        <begin position="476"/>
        <end position="532"/>
    </location>
</feature>
<protein>
    <submittedName>
        <fullName evidence="5">AAA domain-containing protein</fullName>
    </submittedName>
</protein>
<dbReference type="Proteomes" id="UP000316096">
    <property type="component" value="Unassembled WGS sequence"/>
</dbReference>
<dbReference type="Gene3D" id="3.40.50.300">
    <property type="entry name" value="P-loop containing nucleotide triphosphate hydrolases"/>
    <property type="match status" value="1"/>
</dbReference>
<sequence length="532" mass="57893">MTSEPDGPLIADIDAERAVLGACMTSAAAVERAIDVLDGSDDFVRPAHRMIWRALVDLTVTGRPTDPVVLRDELRRRGEIARVGEGAYLAELYAVAPPGVEIEYHAGIVAGLGTRRRALEVVEHARQRLQSPEADAAEVVTDVIAALDLTRQERAGALGGPEFILLDDFLAVEDEPAFYRVDGLWPVGGRIVAAAQFKAGKTTMRDNVVRALVDKEEFLGAFSVTPPEGRVVIIDNELDERMLRRWLRDQGIVNTRQVAVLSLRGKVGTFDLRDRAGRARWATKLRAIEASVVILDCLRPVLDALGLSEDKDAGQFLVAFDALLDEAGVSEGLVNHHMGHNGERSRGDSRILDWPDVTWRLVREKGEDGETLADARRYFSAYGRDVDVPEGLLTYDQPHRRLLLAGGTRRETAADAVIPDILDYLTGNPGASGRAVESALSPHPHKRLDVRTALRRAIGQGKVDTAEGPRRAILHFATTPENASAPSAPSVRQRTSDECASAPIGRTAHTHPEEGQCAAAHSDDQGPIDDPR</sequence>